<reference evidence="12 13" key="1">
    <citation type="submission" date="2017-09" db="EMBL/GenBank/DDBJ databases">
        <authorList>
            <person name="Ehlers B."/>
            <person name="Leendertz F.H."/>
        </authorList>
    </citation>
    <scope>NUCLEOTIDE SEQUENCE [LARGE SCALE GENOMIC DNA]</scope>
    <source>
        <strain evidence="12 13">USBA 140</strain>
    </source>
</reference>
<evidence type="ECO:0000259" key="11">
    <source>
        <dbReference type="PROSITE" id="PS52040"/>
    </source>
</evidence>
<dbReference type="Gene3D" id="1.10.268.10">
    <property type="entry name" value="Topoisomerase, domain 3"/>
    <property type="match status" value="1"/>
</dbReference>
<name>A0A286GFN0_9PROT</name>
<dbReference type="PROSITE" id="PS52040">
    <property type="entry name" value="TOPO_IIA"/>
    <property type="match status" value="1"/>
</dbReference>
<evidence type="ECO:0000256" key="5">
    <source>
        <dbReference type="ARBA" id="ARBA00023029"/>
    </source>
</evidence>
<keyword evidence="6 8" id="KW-0238">DNA-binding</keyword>
<dbReference type="SUPFAM" id="SSF101904">
    <property type="entry name" value="GyrA/ParC C-terminal domain-like"/>
    <property type="match status" value="1"/>
</dbReference>
<dbReference type="InterPro" id="IPR002205">
    <property type="entry name" value="Topo_IIA_dom_A"/>
</dbReference>
<dbReference type="RefSeq" id="WP_097278723.1">
    <property type="nucleotide sequence ID" value="NZ_OCNJ01000003.1"/>
</dbReference>
<comment type="function">
    <text evidence="8">A type II topoisomerase that negatively supercoils closed circular double-stranded (ds) DNA in an ATP-dependent manner to modulate DNA topology and maintain chromosomes in an underwound state. Negative supercoiling favors strand separation, and DNA replication, transcription, recombination and repair, all of which involve strand separation. Also able to catalyze the interconversion of other topological isomers of dsDNA rings, including catenanes and knotted rings. Type II topoisomerases break and join 2 DNA strands simultaneously in an ATP-dependent manner.</text>
</comment>
<dbReference type="FunFam" id="1.10.268.10:FF:000001">
    <property type="entry name" value="DNA gyrase subunit A"/>
    <property type="match status" value="1"/>
</dbReference>
<feature type="compositionally biased region" description="Acidic residues" evidence="10">
    <location>
        <begin position="900"/>
        <end position="913"/>
    </location>
</feature>
<dbReference type="Pfam" id="PF03989">
    <property type="entry name" value="DNA_gyraseA_C"/>
    <property type="match status" value="6"/>
</dbReference>
<dbReference type="GO" id="GO:0005694">
    <property type="term" value="C:chromosome"/>
    <property type="evidence" value="ECO:0007669"/>
    <property type="project" value="InterPro"/>
</dbReference>
<dbReference type="PANTHER" id="PTHR43493:SF5">
    <property type="entry name" value="DNA GYRASE SUBUNIT A, CHLOROPLASTIC_MITOCHONDRIAL"/>
    <property type="match status" value="1"/>
</dbReference>
<keyword evidence="8" id="KW-0963">Cytoplasm</keyword>
<dbReference type="InterPro" id="IPR013758">
    <property type="entry name" value="Topo_IIA_A/C_ab"/>
</dbReference>
<evidence type="ECO:0000256" key="1">
    <source>
        <dbReference type="ARBA" id="ARBA00000185"/>
    </source>
</evidence>
<proteinExistence type="inferred from homology"/>
<dbReference type="Gene3D" id="3.30.1360.40">
    <property type="match status" value="1"/>
</dbReference>
<dbReference type="InterPro" id="IPR005743">
    <property type="entry name" value="GyrA"/>
</dbReference>
<sequence>MTNPPSTPKEFDVTPVAIEDEMKRSYLDYAMSVIVSRALPDVRDGLKPVHRRILYAMKESGYEYNKPYKKSARIVGDVMGKYHPHGDSAIYDAMVRMAQPWSMRLPLIDGQGNFGSMDGDAPAAMRYTEARLAKSAHSLLDDIDKETVDFQANYDESSWEPIVLPARFPNLLVNGAGGIAVGMATNIPPHNLGEVIDALCAMIDNPDVTEDEILEMVPGPDFPTGGTILGRSGIRSAYTTGRGSVVMRARCHIEEMAKGREAIIVTEIPYQVNKATMQEKIAELVRDKRIEGISDIRDESDRSGVRVVIEVRRDHQADVVLNQLYKFSQLQTSFGVNMLAINGGKPEMMRIVDILRAFIVFREEVIRRRTVYLLRKARERAHTLVGLAIAVENIDPVIELIRAAPDANVAREQLMARDWPAGDVAPLVELIADPSHQVIDGKYRLSEAQARAILELRLQRLTGLEREKIHGELREIGGEIEEYLSILRSREKLYEIMRTELVEMKTEYATPRRTTIEFSEFEADIEDLIQREDMVVTVTQSGYIKRVPLATYRSQRRGGKGRAGMATREEDVVTRVFVASTHQPVLFFSSTGMVYQMKVWRLPLGNPTSRGKAMVNLLPLSDGETISTVMPLPEDEGTWGDLNVMFATTSGTVRRNSLSDFTNIKSNGKIAMKLEEGEALVGVATCTDEYDVLLAARGGKCIRFPVSEVRVFAGRSSMGVRGIRLADGDRVVSLSILRHVDFSSEQRDCYLRVAGALRRGNGTGHEGEDAQAPEVSLDQLLADAGLSRDDYETFAAAEEFILTITENGYGKRTSAFEYRITGRGGQGITNIDTGERNGMVVASFPVAGTDQVMLISNAGQIIRMGVHDIRIAGRNTQGVTLFRTAPDETVVSIAHLPLDGSEEDEAAAMDAEADAATGTEGGDTATGGDDAAGEGSDGNG</sequence>
<feature type="region of interest" description="Disordered" evidence="10">
    <location>
        <begin position="900"/>
        <end position="940"/>
    </location>
</feature>
<evidence type="ECO:0000256" key="4">
    <source>
        <dbReference type="ARBA" id="ARBA00022840"/>
    </source>
</evidence>
<dbReference type="GO" id="GO:0006265">
    <property type="term" value="P:DNA topological change"/>
    <property type="evidence" value="ECO:0007669"/>
    <property type="project" value="UniProtKB-UniRule"/>
</dbReference>
<evidence type="ECO:0000256" key="10">
    <source>
        <dbReference type="SAM" id="MobiDB-lite"/>
    </source>
</evidence>
<dbReference type="InterPro" id="IPR035516">
    <property type="entry name" value="Gyrase/topoIV_suA_C"/>
</dbReference>
<feature type="short sequence motif" description="GyrA-box" evidence="8">
    <location>
        <begin position="555"/>
        <end position="561"/>
    </location>
</feature>
<accession>A0A286GFN0</accession>
<dbReference type="CDD" id="cd00187">
    <property type="entry name" value="TOP4c"/>
    <property type="match status" value="1"/>
</dbReference>
<dbReference type="HAMAP" id="MF_01897">
    <property type="entry name" value="GyrA"/>
    <property type="match status" value="1"/>
</dbReference>
<evidence type="ECO:0000256" key="7">
    <source>
        <dbReference type="ARBA" id="ARBA00023235"/>
    </source>
</evidence>
<dbReference type="InterPro" id="IPR013760">
    <property type="entry name" value="Topo_IIA-like_dom_sf"/>
</dbReference>
<dbReference type="EC" id="5.6.2.2" evidence="8"/>
<comment type="subcellular location">
    <subcellularLocation>
        <location evidence="8">Cytoplasm</location>
    </subcellularLocation>
</comment>
<keyword evidence="13" id="KW-1185">Reference proteome</keyword>
<dbReference type="InterPro" id="IPR006691">
    <property type="entry name" value="GyrA/parC_rep"/>
</dbReference>
<dbReference type="GO" id="GO:0006261">
    <property type="term" value="P:DNA-templated DNA replication"/>
    <property type="evidence" value="ECO:0007669"/>
    <property type="project" value="UniProtKB-UniRule"/>
</dbReference>
<dbReference type="FunFam" id="3.30.1360.40:FF:000002">
    <property type="entry name" value="DNA gyrase subunit A"/>
    <property type="match status" value="1"/>
</dbReference>
<dbReference type="AlphaFoldDB" id="A0A286GFN0"/>
<feature type="active site" description="O-(5'-phospho-DNA)-tyrosine intermediate" evidence="8 9">
    <location>
        <position position="127"/>
    </location>
</feature>
<keyword evidence="4 8" id="KW-0067">ATP-binding</keyword>
<dbReference type="SMART" id="SM00434">
    <property type="entry name" value="TOP4c"/>
    <property type="match status" value="1"/>
</dbReference>
<comment type="miscellaneous">
    <text evidence="8">Few gyrases are as efficient as E.coli at forming negative supercoils. Not all organisms have 2 type II topoisomerases; in organisms with a single type II topoisomerase this enzyme also has to decatenate newly replicated chromosomes.</text>
</comment>
<comment type="similarity">
    <text evidence="2 8">Belongs to the type II topoisomerase GyrA/ParC subunit family.</text>
</comment>
<dbReference type="GO" id="GO:0009330">
    <property type="term" value="C:DNA topoisomerase type II (double strand cut, ATP-hydrolyzing) complex"/>
    <property type="evidence" value="ECO:0007669"/>
    <property type="project" value="TreeGrafter"/>
</dbReference>
<keyword evidence="3 8" id="KW-0547">Nucleotide-binding</keyword>
<evidence type="ECO:0000256" key="2">
    <source>
        <dbReference type="ARBA" id="ARBA00008263"/>
    </source>
</evidence>
<evidence type="ECO:0000313" key="13">
    <source>
        <dbReference type="Proteomes" id="UP000219621"/>
    </source>
</evidence>
<dbReference type="Pfam" id="PF00521">
    <property type="entry name" value="DNA_topoisoIV"/>
    <property type="match status" value="1"/>
</dbReference>
<dbReference type="GO" id="GO:0003677">
    <property type="term" value="F:DNA binding"/>
    <property type="evidence" value="ECO:0007669"/>
    <property type="project" value="UniProtKB-UniRule"/>
</dbReference>
<dbReference type="Gene3D" id="2.120.10.90">
    <property type="entry name" value="DNA gyrase/topoisomerase IV, subunit A, C-terminal"/>
    <property type="match status" value="1"/>
</dbReference>
<dbReference type="InterPro" id="IPR013757">
    <property type="entry name" value="Topo_IIA_A_a_sf"/>
</dbReference>
<dbReference type="PANTHER" id="PTHR43493">
    <property type="entry name" value="DNA GYRASE/TOPOISOMERASE SUBUNIT A"/>
    <property type="match status" value="1"/>
</dbReference>
<comment type="catalytic activity">
    <reaction evidence="1 8 9">
        <text>ATP-dependent breakage, passage and rejoining of double-stranded DNA.</text>
        <dbReference type="EC" id="5.6.2.2"/>
    </reaction>
</comment>
<evidence type="ECO:0000313" key="12">
    <source>
        <dbReference type="EMBL" id="SOD94036.1"/>
    </source>
</evidence>
<comment type="subunit">
    <text evidence="8">Heterotetramer, composed of two GyrA and two GyrB chains. In the heterotetramer, GyrA contains the active site tyrosine that forms a transient covalent intermediate with DNA, while GyrB binds cofactors and catalyzes ATP hydrolysis.</text>
</comment>
<evidence type="ECO:0000256" key="6">
    <source>
        <dbReference type="ARBA" id="ARBA00023125"/>
    </source>
</evidence>
<gene>
    <name evidence="8" type="primary">gyrA</name>
    <name evidence="12" type="ORF">SAMN05421508_103322</name>
</gene>
<dbReference type="EMBL" id="OCNJ01000003">
    <property type="protein sequence ID" value="SOD94036.1"/>
    <property type="molecule type" value="Genomic_DNA"/>
</dbReference>
<dbReference type="GO" id="GO:0005737">
    <property type="term" value="C:cytoplasm"/>
    <property type="evidence" value="ECO:0007669"/>
    <property type="project" value="UniProtKB-SubCell"/>
</dbReference>
<dbReference type="NCBIfam" id="TIGR01063">
    <property type="entry name" value="gyrA"/>
    <property type="match status" value="1"/>
</dbReference>
<dbReference type="GO" id="GO:0005524">
    <property type="term" value="F:ATP binding"/>
    <property type="evidence" value="ECO:0007669"/>
    <property type="project" value="UniProtKB-UniRule"/>
</dbReference>
<dbReference type="FunFam" id="3.90.199.10:FF:000001">
    <property type="entry name" value="DNA gyrase subunit A"/>
    <property type="match status" value="1"/>
</dbReference>
<dbReference type="GO" id="GO:0034335">
    <property type="term" value="F:DNA negative supercoiling activity"/>
    <property type="evidence" value="ECO:0007669"/>
    <property type="project" value="UniProtKB-ARBA"/>
</dbReference>
<evidence type="ECO:0000256" key="8">
    <source>
        <dbReference type="HAMAP-Rule" id="MF_01897"/>
    </source>
</evidence>
<organism evidence="12 13">
    <name type="scientific">Caenispirillum bisanense</name>
    <dbReference type="NCBI Taxonomy" id="414052"/>
    <lineage>
        <taxon>Bacteria</taxon>
        <taxon>Pseudomonadati</taxon>
        <taxon>Pseudomonadota</taxon>
        <taxon>Alphaproteobacteria</taxon>
        <taxon>Rhodospirillales</taxon>
        <taxon>Novispirillaceae</taxon>
        <taxon>Caenispirillum</taxon>
    </lineage>
</organism>
<keyword evidence="7 8" id="KW-0413">Isomerase</keyword>
<dbReference type="Proteomes" id="UP000219621">
    <property type="component" value="Unassembled WGS sequence"/>
</dbReference>
<dbReference type="NCBIfam" id="NF004043">
    <property type="entry name" value="PRK05560.1"/>
    <property type="match status" value="1"/>
</dbReference>
<dbReference type="SUPFAM" id="SSF56719">
    <property type="entry name" value="Type II DNA topoisomerase"/>
    <property type="match status" value="1"/>
</dbReference>
<evidence type="ECO:0000256" key="9">
    <source>
        <dbReference type="PROSITE-ProRule" id="PRU01384"/>
    </source>
</evidence>
<dbReference type="OrthoDB" id="9806486at2"/>
<keyword evidence="5 8" id="KW-0799">Topoisomerase</keyword>
<dbReference type="NCBIfam" id="NF004044">
    <property type="entry name" value="PRK05561.1"/>
    <property type="match status" value="1"/>
</dbReference>
<feature type="domain" description="Topo IIA-type catalytic" evidence="11">
    <location>
        <begin position="39"/>
        <end position="534"/>
    </location>
</feature>
<protein>
    <recommendedName>
        <fullName evidence="8">DNA gyrase subunit A</fullName>
        <ecNumber evidence="8">5.6.2.2</ecNumber>
    </recommendedName>
</protein>
<dbReference type="Gene3D" id="3.90.199.10">
    <property type="entry name" value="Topoisomerase II, domain 5"/>
    <property type="match status" value="1"/>
</dbReference>
<evidence type="ECO:0000256" key="3">
    <source>
        <dbReference type="ARBA" id="ARBA00022741"/>
    </source>
</evidence>
<dbReference type="InterPro" id="IPR050220">
    <property type="entry name" value="Type_II_DNA_Topoisomerases"/>
</dbReference>